<dbReference type="Gene3D" id="1.10.260.40">
    <property type="entry name" value="lambda repressor-like DNA-binding domains"/>
    <property type="match status" value="1"/>
</dbReference>
<proteinExistence type="predicted"/>
<dbReference type="PANTHER" id="PTHR35010">
    <property type="entry name" value="BLL4672 PROTEIN-RELATED"/>
    <property type="match status" value="1"/>
</dbReference>
<sequence length="280" mass="31607">MKMAFPLSQQLGAFLKERRQSLDARALGYLSQRRRTLGLRREEVAQRASISVTWYTWLEQGRGGAPSVPVLERLSQALLLTDTEREHLFLLGVGHPPQTKHQENQVIPAHLQHVLNTLNPCPALIKNLTWDVLAWNDAARLVLTDYTRLEPEQRNILRLIFSHEPVRQHQADWEAVARMVVGAFRADIARVGESPRVQHLVQELSAKSAFFATLWETHSVQDLSEGIKYLHRSDCGALALNYSSFGIHARPDLSLLVYSPATDEDASKIATIFSVAHKTI</sequence>
<protein>
    <submittedName>
        <fullName evidence="2">Xre family transcriptional regulator</fullName>
    </submittedName>
</protein>
<accession>A0A317PVE7</accession>
<dbReference type="Pfam" id="PF17765">
    <property type="entry name" value="MLTR_LBD"/>
    <property type="match status" value="1"/>
</dbReference>
<name>A0A317PVE7_9ENTR</name>
<dbReference type="Pfam" id="PF13560">
    <property type="entry name" value="HTH_31"/>
    <property type="match status" value="1"/>
</dbReference>
<dbReference type="SUPFAM" id="SSF47413">
    <property type="entry name" value="lambda repressor-like DNA-binding domains"/>
    <property type="match status" value="1"/>
</dbReference>
<organism evidence="2 3">
    <name type="scientific">Mangrovibacter plantisponsor</name>
    <dbReference type="NCBI Taxonomy" id="451513"/>
    <lineage>
        <taxon>Bacteria</taxon>
        <taxon>Pseudomonadati</taxon>
        <taxon>Pseudomonadota</taxon>
        <taxon>Gammaproteobacteria</taxon>
        <taxon>Enterobacterales</taxon>
        <taxon>Enterobacteriaceae</taxon>
        <taxon>Mangrovibacter</taxon>
    </lineage>
</organism>
<dbReference type="CDD" id="cd00093">
    <property type="entry name" value="HTH_XRE"/>
    <property type="match status" value="1"/>
</dbReference>
<dbReference type="InterPro" id="IPR010982">
    <property type="entry name" value="Lambda_DNA-bd_dom_sf"/>
</dbReference>
<dbReference type="InterPro" id="IPR041413">
    <property type="entry name" value="MLTR_LBD"/>
</dbReference>
<dbReference type="EMBL" id="QGTS01000013">
    <property type="protein sequence ID" value="PWW05394.1"/>
    <property type="molecule type" value="Genomic_DNA"/>
</dbReference>
<keyword evidence="3" id="KW-1185">Reference proteome</keyword>
<dbReference type="PANTHER" id="PTHR35010:SF2">
    <property type="entry name" value="BLL4672 PROTEIN"/>
    <property type="match status" value="1"/>
</dbReference>
<gene>
    <name evidence="2" type="ORF">DES37_11397</name>
</gene>
<dbReference type="Gene3D" id="3.30.450.180">
    <property type="match status" value="1"/>
</dbReference>
<dbReference type="SMART" id="SM00530">
    <property type="entry name" value="HTH_XRE"/>
    <property type="match status" value="1"/>
</dbReference>
<feature type="domain" description="HTH cro/C1-type" evidence="1">
    <location>
        <begin position="29"/>
        <end position="85"/>
    </location>
</feature>
<reference evidence="2 3" key="1">
    <citation type="submission" date="2018-05" db="EMBL/GenBank/DDBJ databases">
        <title>Genomic Encyclopedia of Type Strains, Phase IV (KMG-IV): sequencing the most valuable type-strain genomes for metagenomic binning, comparative biology and taxonomic classification.</title>
        <authorList>
            <person name="Goeker M."/>
        </authorList>
    </citation>
    <scope>NUCLEOTIDE SEQUENCE [LARGE SCALE GENOMIC DNA]</scope>
    <source>
        <strain evidence="2 3">DSM 19579</strain>
    </source>
</reference>
<evidence type="ECO:0000313" key="2">
    <source>
        <dbReference type="EMBL" id="PWW05394.1"/>
    </source>
</evidence>
<evidence type="ECO:0000259" key="1">
    <source>
        <dbReference type="SMART" id="SM00530"/>
    </source>
</evidence>
<dbReference type="AlphaFoldDB" id="A0A317PVE7"/>
<comment type="caution">
    <text evidence="2">The sequence shown here is derived from an EMBL/GenBank/DDBJ whole genome shotgun (WGS) entry which is preliminary data.</text>
</comment>
<dbReference type="Proteomes" id="UP000246744">
    <property type="component" value="Unassembled WGS sequence"/>
</dbReference>
<dbReference type="InterPro" id="IPR001387">
    <property type="entry name" value="Cro/C1-type_HTH"/>
</dbReference>
<dbReference type="GO" id="GO:0003677">
    <property type="term" value="F:DNA binding"/>
    <property type="evidence" value="ECO:0007669"/>
    <property type="project" value="InterPro"/>
</dbReference>
<evidence type="ECO:0000313" key="3">
    <source>
        <dbReference type="Proteomes" id="UP000246744"/>
    </source>
</evidence>